<proteinExistence type="predicted"/>
<dbReference type="EMBL" id="DRNF01000114">
    <property type="protein sequence ID" value="HHJ80353.1"/>
    <property type="molecule type" value="Genomic_DNA"/>
</dbReference>
<protein>
    <submittedName>
        <fullName evidence="1">Uncharacterized protein</fullName>
    </submittedName>
</protein>
<name>A0A832J4B8_9GAMM</name>
<accession>A0A832J4B8</accession>
<gene>
    <name evidence="1" type="ORF">ENJ65_01830</name>
</gene>
<comment type="caution">
    <text evidence="1">The sequence shown here is derived from an EMBL/GenBank/DDBJ whole genome shotgun (WGS) entry which is preliminary data.</text>
</comment>
<dbReference type="Proteomes" id="UP000885832">
    <property type="component" value="Unassembled WGS sequence"/>
</dbReference>
<reference evidence="1" key="1">
    <citation type="journal article" date="2020" name="mSystems">
        <title>Genome- and Community-Level Interaction Insights into Carbon Utilization and Element Cycling Functions of Hydrothermarchaeota in Hydrothermal Sediment.</title>
        <authorList>
            <person name="Zhou Z."/>
            <person name="Liu Y."/>
            <person name="Xu W."/>
            <person name="Pan J."/>
            <person name="Luo Z.H."/>
            <person name="Li M."/>
        </authorList>
    </citation>
    <scope>NUCLEOTIDE SEQUENCE [LARGE SCALE GENOMIC DNA]</scope>
    <source>
        <strain evidence="1">HyVt-505</strain>
    </source>
</reference>
<evidence type="ECO:0000313" key="1">
    <source>
        <dbReference type="EMBL" id="HHJ80353.1"/>
    </source>
</evidence>
<dbReference type="AlphaFoldDB" id="A0A832J4B8"/>
<sequence>MPSTPRRDGWQWTDTVLAGATSDPLYMPERDHHKPATVGVSPGAGGTALVEYSLSSRAEVEAGTARWRPWPFGEVFSDTDDVLDGQVTALRMTAKTASADWEVLV</sequence>
<organism evidence="1">
    <name type="scientific">Candidatus Tenderia electrophaga</name>
    <dbReference type="NCBI Taxonomy" id="1748243"/>
    <lineage>
        <taxon>Bacteria</taxon>
        <taxon>Pseudomonadati</taxon>
        <taxon>Pseudomonadota</taxon>
        <taxon>Gammaproteobacteria</taxon>
        <taxon>Candidatus Tenderiales</taxon>
        <taxon>Candidatus Tenderiaceae</taxon>
        <taxon>Candidatus Tenderia</taxon>
    </lineage>
</organism>